<dbReference type="AlphaFoldDB" id="A0A1I4R8U1"/>
<evidence type="ECO:0000313" key="3">
    <source>
        <dbReference type="Proteomes" id="UP000199398"/>
    </source>
</evidence>
<dbReference type="EMBL" id="FOUP01000001">
    <property type="protein sequence ID" value="SFM48681.1"/>
    <property type="molecule type" value="Genomic_DNA"/>
</dbReference>
<sequence>MAFEEASPVRAFPSYRGQRSSPGFYYAATMQAHVGFESWLERDEVMALDFDPDVIGFAAQPFWLFWPDTNRVRSHAPDFFVRHRDGTGVIVDCRPQERIKPRDEAAFAATKRACAEVGWQFRLVHGHDPMWRANVRWLAGYRHLRFRIEPVSSRLLEAFAQPRPLIDGVQSVGEPIAVLPALYHLLWSRELRTDLGSRLEASSLVARSRP</sequence>
<dbReference type="Pfam" id="PF08722">
    <property type="entry name" value="Tn7_TnsA-like_N"/>
    <property type="match status" value="1"/>
</dbReference>
<evidence type="ECO:0000313" key="2">
    <source>
        <dbReference type="EMBL" id="SFM48681.1"/>
    </source>
</evidence>
<gene>
    <name evidence="2" type="ORF">SAMN05421805_101451</name>
</gene>
<dbReference type="Proteomes" id="UP000199398">
    <property type="component" value="Unassembled WGS sequence"/>
</dbReference>
<feature type="domain" description="TnsA endonuclease N-terminal" evidence="1">
    <location>
        <begin position="51"/>
        <end position="124"/>
    </location>
</feature>
<dbReference type="InterPro" id="IPR048000">
    <property type="entry name" value="TnsA-like"/>
</dbReference>
<name>A0A1I4R8U1_9PSEU</name>
<reference evidence="2 3" key="1">
    <citation type="submission" date="2016-10" db="EMBL/GenBank/DDBJ databases">
        <authorList>
            <person name="de Groot N.N."/>
        </authorList>
    </citation>
    <scope>NUCLEOTIDE SEQUENCE [LARGE SCALE GENOMIC DNA]</scope>
    <source>
        <strain evidence="2 3">CPCC 201259</strain>
    </source>
</reference>
<organism evidence="2 3">
    <name type="scientific">Saccharopolyspora antimicrobica</name>
    <dbReference type="NCBI Taxonomy" id="455193"/>
    <lineage>
        <taxon>Bacteria</taxon>
        <taxon>Bacillati</taxon>
        <taxon>Actinomycetota</taxon>
        <taxon>Actinomycetes</taxon>
        <taxon>Pseudonocardiales</taxon>
        <taxon>Pseudonocardiaceae</taxon>
        <taxon>Saccharopolyspora</taxon>
    </lineage>
</organism>
<dbReference type="NCBIfam" id="NF033179">
    <property type="entry name" value="TnsA_like_Actin"/>
    <property type="match status" value="1"/>
</dbReference>
<protein>
    <recommendedName>
        <fullName evidence="1">TnsA endonuclease N-terminal domain-containing protein</fullName>
    </recommendedName>
</protein>
<evidence type="ECO:0000259" key="1">
    <source>
        <dbReference type="Pfam" id="PF08722"/>
    </source>
</evidence>
<proteinExistence type="predicted"/>
<dbReference type="InterPro" id="IPR014833">
    <property type="entry name" value="TnsA_N"/>
</dbReference>
<accession>A0A1I4R8U1</accession>
<dbReference type="STRING" id="455193.SAMN05421805_101451"/>